<dbReference type="InterPro" id="IPR003959">
    <property type="entry name" value="ATPase_AAA_core"/>
</dbReference>
<dbReference type="InterPro" id="IPR027417">
    <property type="entry name" value="P-loop_NTPase"/>
</dbReference>
<dbReference type="PANTHER" id="PTHR43581">
    <property type="entry name" value="ATP/GTP PHOSPHATASE"/>
    <property type="match status" value="1"/>
</dbReference>
<dbReference type="GO" id="GO:0005524">
    <property type="term" value="F:ATP binding"/>
    <property type="evidence" value="ECO:0007669"/>
    <property type="project" value="InterPro"/>
</dbReference>
<sequence>RFGPMEIYKRDSLIVQTKRQLSKEQGKGEYIAHFLDHYKKENIPIPKLLHFLTIEQKKDLTLETQTEMWLREISPNIKIKIEPSGADFKLGYKYEKVNDRQTEAAAAVNTGFGITYILPLFVAVLSAHPGALIIIENPEAHIHPGGQAALMRLISLAAKNGVQIMLETHSDHIINGALIAVKNAVLTKEQLSVYFFERNEEEHSAIVHKLEVTDTGKIRRPPKDFFDQFDKDLQRLTGF</sequence>
<evidence type="ECO:0000259" key="1">
    <source>
        <dbReference type="Pfam" id="PF12476"/>
    </source>
</evidence>
<dbReference type="PANTHER" id="PTHR43581:SF2">
    <property type="entry name" value="EXCINUCLEASE ATPASE SUBUNIT"/>
    <property type="match status" value="1"/>
</dbReference>
<dbReference type="Pfam" id="PF12476">
    <property type="entry name" value="DUF3696"/>
    <property type="match status" value="1"/>
</dbReference>
<dbReference type="AlphaFoldDB" id="A0A5J4Q6R1"/>
<dbReference type="EMBL" id="SNRY01004793">
    <property type="protein sequence ID" value="KAA6316680.1"/>
    <property type="molecule type" value="Genomic_DNA"/>
</dbReference>
<dbReference type="Gene3D" id="3.40.50.300">
    <property type="entry name" value="P-loop containing nucleotide triphosphate hydrolases"/>
    <property type="match status" value="1"/>
</dbReference>
<accession>A0A5J4Q6R1</accession>
<evidence type="ECO:0000259" key="2">
    <source>
        <dbReference type="Pfam" id="PF13304"/>
    </source>
</evidence>
<reference evidence="3" key="1">
    <citation type="submission" date="2019-03" db="EMBL/GenBank/DDBJ databases">
        <title>Single cell metagenomics reveals metabolic interactions within the superorganism composed of flagellate Streblomastix strix and complex community of Bacteroidetes bacteria on its surface.</title>
        <authorList>
            <person name="Treitli S.C."/>
            <person name="Kolisko M."/>
            <person name="Husnik F."/>
            <person name="Keeling P."/>
            <person name="Hampl V."/>
        </authorList>
    </citation>
    <scope>NUCLEOTIDE SEQUENCE</scope>
    <source>
        <strain evidence="3">STM</strain>
    </source>
</reference>
<protein>
    <recommendedName>
        <fullName evidence="4">DUF3696 domain-containing protein</fullName>
    </recommendedName>
</protein>
<dbReference type="InterPro" id="IPR051396">
    <property type="entry name" value="Bact_Antivir_Def_Nuclease"/>
</dbReference>
<feature type="domain" description="DUF3696" evidence="1">
    <location>
        <begin position="187"/>
        <end position="236"/>
    </location>
</feature>
<evidence type="ECO:0000313" key="3">
    <source>
        <dbReference type="EMBL" id="KAA6316680.1"/>
    </source>
</evidence>
<proteinExistence type="predicted"/>
<dbReference type="InterPro" id="IPR022532">
    <property type="entry name" value="DUF3696"/>
</dbReference>
<organism evidence="3">
    <name type="scientific">termite gut metagenome</name>
    <dbReference type="NCBI Taxonomy" id="433724"/>
    <lineage>
        <taxon>unclassified sequences</taxon>
        <taxon>metagenomes</taxon>
        <taxon>organismal metagenomes</taxon>
    </lineage>
</organism>
<feature type="non-terminal residue" evidence="3">
    <location>
        <position position="1"/>
    </location>
</feature>
<feature type="domain" description="ATPase AAA-type core" evidence="2">
    <location>
        <begin position="29"/>
        <end position="175"/>
    </location>
</feature>
<evidence type="ECO:0008006" key="4">
    <source>
        <dbReference type="Google" id="ProtNLM"/>
    </source>
</evidence>
<gene>
    <name evidence="3" type="ORF">EZS27_033042</name>
</gene>
<dbReference type="Pfam" id="PF13304">
    <property type="entry name" value="AAA_21"/>
    <property type="match status" value="1"/>
</dbReference>
<dbReference type="GO" id="GO:0016887">
    <property type="term" value="F:ATP hydrolysis activity"/>
    <property type="evidence" value="ECO:0007669"/>
    <property type="project" value="InterPro"/>
</dbReference>
<comment type="caution">
    <text evidence="3">The sequence shown here is derived from an EMBL/GenBank/DDBJ whole genome shotgun (WGS) entry which is preliminary data.</text>
</comment>
<name>A0A5J4Q6R1_9ZZZZ</name>